<keyword evidence="1" id="KW-0732">Signal</keyword>
<evidence type="ECO:0000313" key="4">
    <source>
        <dbReference type="Proteomes" id="UP000037460"/>
    </source>
</evidence>
<accession>A0A0M0JVT6</accession>
<dbReference type="InterPro" id="IPR036020">
    <property type="entry name" value="WW_dom_sf"/>
</dbReference>
<comment type="caution">
    <text evidence="3">The sequence shown here is derived from an EMBL/GenBank/DDBJ whole genome shotgun (WGS) entry which is preliminary data.</text>
</comment>
<dbReference type="InterPro" id="IPR001202">
    <property type="entry name" value="WW_dom"/>
</dbReference>
<evidence type="ECO:0000256" key="1">
    <source>
        <dbReference type="SAM" id="SignalP"/>
    </source>
</evidence>
<feature type="domain" description="WW" evidence="2">
    <location>
        <begin position="84"/>
        <end position="117"/>
    </location>
</feature>
<dbReference type="EMBL" id="JWZX01002231">
    <property type="protein sequence ID" value="KOO30412.1"/>
    <property type="molecule type" value="Genomic_DNA"/>
</dbReference>
<reference evidence="4" key="1">
    <citation type="journal article" date="2015" name="PLoS Genet.">
        <title>Genome Sequence and Transcriptome Analyses of Chrysochromulina tobin: Metabolic Tools for Enhanced Algal Fitness in the Prominent Order Prymnesiales (Haptophyceae).</title>
        <authorList>
            <person name="Hovde B.T."/>
            <person name="Deodato C.R."/>
            <person name="Hunsperger H.M."/>
            <person name="Ryken S.A."/>
            <person name="Yost W."/>
            <person name="Jha R.K."/>
            <person name="Patterson J."/>
            <person name="Monnat R.J. Jr."/>
            <person name="Barlow S.B."/>
            <person name="Starkenburg S.R."/>
            <person name="Cattolico R.A."/>
        </authorList>
    </citation>
    <scope>NUCLEOTIDE SEQUENCE</scope>
    <source>
        <strain evidence="4">CCMP291</strain>
    </source>
</reference>
<dbReference type="Proteomes" id="UP000037460">
    <property type="component" value="Unassembled WGS sequence"/>
</dbReference>
<proteinExistence type="predicted"/>
<keyword evidence="4" id="KW-1185">Reference proteome</keyword>
<dbReference type="SUPFAM" id="SSF51045">
    <property type="entry name" value="WW domain"/>
    <property type="match status" value="1"/>
</dbReference>
<evidence type="ECO:0000259" key="2">
    <source>
        <dbReference type="PROSITE" id="PS50020"/>
    </source>
</evidence>
<name>A0A0M0JVT6_9EUKA</name>
<gene>
    <name evidence="3" type="ORF">Ctob_011660</name>
</gene>
<dbReference type="AlphaFoldDB" id="A0A0M0JVT6"/>
<feature type="chain" id="PRO_5005602124" description="WW domain-containing protein" evidence="1">
    <location>
        <begin position="18"/>
        <end position="138"/>
    </location>
</feature>
<organism evidence="3 4">
    <name type="scientific">Chrysochromulina tobinii</name>
    <dbReference type="NCBI Taxonomy" id="1460289"/>
    <lineage>
        <taxon>Eukaryota</taxon>
        <taxon>Haptista</taxon>
        <taxon>Haptophyta</taxon>
        <taxon>Prymnesiophyceae</taxon>
        <taxon>Prymnesiales</taxon>
        <taxon>Chrysochromulinaceae</taxon>
        <taxon>Chrysochromulina</taxon>
    </lineage>
</organism>
<dbReference type="OrthoDB" id="187617at2759"/>
<dbReference type="SMART" id="SM00456">
    <property type="entry name" value="WW"/>
    <property type="match status" value="1"/>
</dbReference>
<feature type="signal peptide" evidence="1">
    <location>
        <begin position="1"/>
        <end position="17"/>
    </location>
</feature>
<protein>
    <recommendedName>
        <fullName evidence="2">WW domain-containing protein</fullName>
    </recommendedName>
</protein>
<dbReference type="PROSITE" id="PS50020">
    <property type="entry name" value="WW_DOMAIN_2"/>
    <property type="match status" value="1"/>
</dbReference>
<dbReference type="CDD" id="cd00201">
    <property type="entry name" value="WW"/>
    <property type="match status" value="1"/>
</dbReference>
<dbReference type="Gene3D" id="2.20.70.10">
    <property type="match status" value="1"/>
</dbReference>
<sequence>MTQLSIALLALVACANAFNVMPVARPVCSSRVQQPAMVLGSIKKLFQKKEDPAVTAARASLSSMQSLSSLSSMKLELEEDGKAGRVAGPWKEYVKNDGRKWYYNTETSKMTWTKPQEFITLDKVTEAAAAANAARSGK</sequence>
<evidence type="ECO:0000313" key="3">
    <source>
        <dbReference type="EMBL" id="KOO30412.1"/>
    </source>
</evidence>